<dbReference type="SMART" id="SM01043">
    <property type="entry name" value="BTAD"/>
    <property type="match status" value="1"/>
</dbReference>
<evidence type="ECO:0000256" key="7">
    <source>
        <dbReference type="SAM" id="MobiDB-lite"/>
    </source>
</evidence>
<dbReference type="Gene3D" id="3.40.50.300">
    <property type="entry name" value="P-loop containing nucleotide triphosphate hydrolases"/>
    <property type="match status" value="1"/>
</dbReference>
<comment type="caution">
    <text evidence="9">The sequence shown here is derived from an EMBL/GenBank/DDBJ whole genome shotgun (WGS) entry which is preliminary data.</text>
</comment>
<dbReference type="Pfam" id="PF00486">
    <property type="entry name" value="Trans_reg_C"/>
    <property type="match status" value="1"/>
</dbReference>
<dbReference type="InterPro" id="IPR001867">
    <property type="entry name" value="OmpR/PhoB-type_DNA-bd"/>
</dbReference>
<evidence type="ECO:0000256" key="2">
    <source>
        <dbReference type="ARBA" id="ARBA00023012"/>
    </source>
</evidence>
<evidence type="ECO:0000256" key="1">
    <source>
        <dbReference type="ARBA" id="ARBA00005820"/>
    </source>
</evidence>
<feature type="DNA-binding region" description="OmpR/PhoB-type" evidence="6">
    <location>
        <begin position="1"/>
        <end position="98"/>
    </location>
</feature>
<reference evidence="9 10" key="1">
    <citation type="submission" date="2015-07" db="EMBL/GenBank/DDBJ databases">
        <authorList>
            <person name="Ju K.-S."/>
            <person name="Doroghazi J.R."/>
            <person name="Metcalf W.W."/>
        </authorList>
    </citation>
    <scope>NUCLEOTIDE SEQUENCE [LARGE SCALE GENOMIC DNA]</scope>
    <source>
        <strain evidence="9 10">NRRL B-3589</strain>
    </source>
</reference>
<dbReference type="PANTHER" id="PTHR35807">
    <property type="entry name" value="TRANSCRIPTIONAL REGULATOR REDD-RELATED"/>
    <property type="match status" value="1"/>
</dbReference>
<name>A0ABR5JBR2_9ACTN</name>
<evidence type="ECO:0000256" key="5">
    <source>
        <dbReference type="ARBA" id="ARBA00023163"/>
    </source>
</evidence>
<evidence type="ECO:0000313" key="10">
    <source>
        <dbReference type="Proteomes" id="UP000037020"/>
    </source>
</evidence>
<dbReference type="InterPro" id="IPR002182">
    <property type="entry name" value="NB-ARC"/>
</dbReference>
<dbReference type="SUPFAM" id="SSF48452">
    <property type="entry name" value="TPR-like"/>
    <property type="match status" value="1"/>
</dbReference>
<dbReference type="SUPFAM" id="SSF46894">
    <property type="entry name" value="C-terminal effector domain of the bipartite response regulators"/>
    <property type="match status" value="1"/>
</dbReference>
<evidence type="ECO:0000256" key="4">
    <source>
        <dbReference type="ARBA" id="ARBA00023125"/>
    </source>
</evidence>
<dbReference type="Gene3D" id="1.25.40.10">
    <property type="entry name" value="Tetratricopeptide repeat domain"/>
    <property type="match status" value="1"/>
</dbReference>
<dbReference type="PANTHER" id="PTHR35807:SF1">
    <property type="entry name" value="TRANSCRIPTIONAL REGULATOR REDD"/>
    <property type="match status" value="1"/>
</dbReference>
<dbReference type="Pfam" id="PF03704">
    <property type="entry name" value="BTAD"/>
    <property type="match status" value="1"/>
</dbReference>
<gene>
    <name evidence="9" type="ORF">ADK38_06190</name>
</gene>
<protein>
    <recommendedName>
        <fullName evidence="8">OmpR/PhoB-type domain-containing protein</fullName>
    </recommendedName>
</protein>
<dbReference type="InterPro" id="IPR051677">
    <property type="entry name" value="AfsR-DnrI-RedD_regulator"/>
</dbReference>
<keyword evidence="5" id="KW-0804">Transcription</keyword>
<keyword evidence="3" id="KW-0805">Transcription regulation</keyword>
<dbReference type="PROSITE" id="PS51755">
    <property type="entry name" value="OMPR_PHOB"/>
    <property type="match status" value="1"/>
</dbReference>
<organism evidence="9 10">
    <name type="scientific">Streptomyces varsoviensis</name>
    <dbReference type="NCBI Taxonomy" id="67373"/>
    <lineage>
        <taxon>Bacteria</taxon>
        <taxon>Bacillati</taxon>
        <taxon>Actinomycetota</taxon>
        <taxon>Actinomycetes</taxon>
        <taxon>Kitasatosporales</taxon>
        <taxon>Streptomycetaceae</taxon>
        <taxon>Streptomyces</taxon>
    </lineage>
</organism>
<keyword evidence="4 6" id="KW-0238">DNA-binding</keyword>
<accession>A0ABR5JBR2</accession>
<dbReference type="Proteomes" id="UP000037020">
    <property type="component" value="Unassembled WGS sequence"/>
</dbReference>
<dbReference type="InterPro" id="IPR016032">
    <property type="entry name" value="Sig_transdc_resp-reg_C-effctor"/>
</dbReference>
<dbReference type="SMART" id="SM00862">
    <property type="entry name" value="Trans_reg_C"/>
    <property type="match status" value="1"/>
</dbReference>
<feature type="non-terminal residue" evidence="9">
    <location>
        <position position="476"/>
    </location>
</feature>
<sequence length="476" mass="50631">MGDTVRFFMLGAVRISHSGTDIPAGPPQQQAMLAALLLRSGRAASLHELMSMVWGEQCPDSAATVLRTYAWRLRQRLRAHDSIPEILLSTGSGYRLTVPAGDIDACRAEQLAVEAGRSRAAGRPEECARLLAEAVGLWCGEPLANVPGPFAEQQRRRLVELRLMLLEEQFDNDLSLGRHAAVVPDLFAFTDENPLRERPYGFLMEALYHCARQGEALAVYARARKLLDEELGIQPGPELRALHQHILTNDLPERTAPRASAPAAPAPPTAGSAALAPLASAPAAASPTLPAVPENAAVAESVAHVLDRPPAPAAPAPSDSPRRPSPAQLPPDISDFSGRDGAVARLSEALRETDRQALTVVSVSGMGGIGKSTLVLRVAHRVKAHYPDGQLYADLRGSSTEPADPAAVLASFLAALGVPGPDIPPSPEDRTRLLRTVLDGRRLLVLLDDAKDAAQVRPLLPGSSQCAVVVTSRGRL</sequence>
<evidence type="ECO:0000259" key="8">
    <source>
        <dbReference type="PROSITE" id="PS51755"/>
    </source>
</evidence>
<dbReference type="InterPro" id="IPR005158">
    <property type="entry name" value="BTAD"/>
</dbReference>
<keyword evidence="10" id="KW-1185">Reference proteome</keyword>
<evidence type="ECO:0000256" key="6">
    <source>
        <dbReference type="PROSITE-ProRule" id="PRU01091"/>
    </source>
</evidence>
<dbReference type="InterPro" id="IPR027417">
    <property type="entry name" value="P-loop_NTPase"/>
</dbReference>
<evidence type="ECO:0000256" key="3">
    <source>
        <dbReference type="ARBA" id="ARBA00023015"/>
    </source>
</evidence>
<dbReference type="EMBL" id="LGUT01000507">
    <property type="protein sequence ID" value="KOG90886.1"/>
    <property type="molecule type" value="Genomic_DNA"/>
</dbReference>
<dbReference type="Pfam" id="PF00931">
    <property type="entry name" value="NB-ARC"/>
    <property type="match status" value="1"/>
</dbReference>
<feature type="region of interest" description="Disordered" evidence="7">
    <location>
        <begin position="308"/>
        <end position="339"/>
    </location>
</feature>
<dbReference type="PRINTS" id="PR00364">
    <property type="entry name" value="DISEASERSIST"/>
</dbReference>
<dbReference type="SUPFAM" id="SSF52540">
    <property type="entry name" value="P-loop containing nucleoside triphosphate hydrolases"/>
    <property type="match status" value="1"/>
</dbReference>
<keyword evidence="2" id="KW-0902">Two-component regulatory system</keyword>
<evidence type="ECO:0000313" key="9">
    <source>
        <dbReference type="EMBL" id="KOG90886.1"/>
    </source>
</evidence>
<dbReference type="InterPro" id="IPR036388">
    <property type="entry name" value="WH-like_DNA-bd_sf"/>
</dbReference>
<dbReference type="Gene3D" id="1.10.10.10">
    <property type="entry name" value="Winged helix-like DNA-binding domain superfamily/Winged helix DNA-binding domain"/>
    <property type="match status" value="1"/>
</dbReference>
<feature type="domain" description="OmpR/PhoB-type" evidence="8">
    <location>
        <begin position="1"/>
        <end position="98"/>
    </location>
</feature>
<proteinExistence type="inferred from homology"/>
<dbReference type="InterPro" id="IPR011990">
    <property type="entry name" value="TPR-like_helical_dom_sf"/>
</dbReference>
<comment type="similarity">
    <text evidence="1">Belongs to the AfsR/DnrI/RedD regulatory family.</text>
</comment>
<dbReference type="CDD" id="cd15831">
    <property type="entry name" value="BTAD"/>
    <property type="match status" value="1"/>
</dbReference>